<sequence length="87" mass="10524">MQILINLIAFIAGVGVGYLYGYYIRSRRAIRQLNESIERTRREQEQLRTQYAEMRAQYSVINNKLTEIKRQRIRTPLARPRYSKYLR</sequence>
<evidence type="ECO:0000256" key="2">
    <source>
        <dbReference type="SAM" id="Phobius"/>
    </source>
</evidence>
<gene>
    <name evidence="3" type="ORF">POREN0001_0008</name>
</gene>
<evidence type="ECO:0000313" key="3">
    <source>
        <dbReference type="EMBL" id="EEN83508.1"/>
    </source>
</evidence>
<proteinExistence type="predicted"/>
<name>C3J8H8_POREA</name>
<keyword evidence="1" id="KW-0175">Coiled coil</keyword>
<dbReference type="Proteomes" id="UP000004295">
    <property type="component" value="Unassembled WGS sequence"/>
</dbReference>
<keyword evidence="2" id="KW-0812">Transmembrane</keyword>
<dbReference type="GeneID" id="93364801"/>
<feature type="coiled-coil region" evidence="1">
    <location>
        <begin position="23"/>
        <end position="71"/>
    </location>
</feature>
<reference evidence="3 4" key="1">
    <citation type="submission" date="2009-04" db="EMBL/GenBank/DDBJ databases">
        <authorList>
            <person name="Sebastian Y."/>
            <person name="Madupu R."/>
            <person name="Durkin A.S."/>
            <person name="Torralba M."/>
            <person name="Methe B."/>
            <person name="Sutton G.G."/>
            <person name="Strausberg R.L."/>
            <person name="Nelson K.E."/>
        </authorList>
    </citation>
    <scope>NUCLEOTIDE SEQUENCE [LARGE SCALE GENOMIC DNA]</scope>
    <source>
        <strain evidence="4">ATCC 35406 / DSM 24491 / JCM 8526 / CCUG 16442 / BCRC 14492 / NCTC 13058 / HG 370</strain>
    </source>
</reference>
<dbReference type="RefSeq" id="WP_004332341.1">
    <property type="nucleotide sequence ID" value="NZ_ACNN01000006.1"/>
</dbReference>
<keyword evidence="4" id="KW-1185">Reference proteome</keyword>
<accession>C3J8H8</accession>
<organism evidence="3 4">
    <name type="scientific">Porphyromonas endodontalis (strain ATCC 35406 / DSM 24491 / JCM 8526 / CCUG 16442 / BCRC 14492 / NCTC 13058 / HG 370)</name>
    <name type="common">Bacteroides endodontalis</name>
    <dbReference type="NCBI Taxonomy" id="553175"/>
    <lineage>
        <taxon>Bacteria</taxon>
        <taxon>Pseudomonadati</taxon>
        <taxon>Bacteroidota</taxon>
        <taxon>Bacteroidia</taxon>
        <taxon>Bacteroidales</taxon>
        <taxon>Porphyromonadaceae</taxon>
        <taxon>Porphyromonas</taxon>
    </lineage>
</organism>
<evidence type="ECO:0000313" key="4">
    <source>
        <dbReference type="Proteomes" id="UP000004295"/>
    </source>
</evidence>
<dbReference type="AlphaFoldDB" id="C3J8H8"/>
<keyword evidence="2" id="KW-0472">Membrane</keyword>
<feature type="transmembrane region" description="Helical" evidence="2">
    <location>
        <begin position="6"/>
        <end position="24"/>
    </location>
</feature>
<dbReference type="STRING" id="553175.POREN0001_0008"/>
<dbReference type="EMBL" id="ACNN01000006">
    <property type="protein sequence ID" value="EEN83508.1"/>
    <property type="molecule type" value="Genomic_DNA"/>
</dbReference>
<comment type="caution">
    <text evidence="3">The sequence shown here is derived from an EMBL/GenBank/DDBJ whole genome shotgun (WGS) entry which is preliminary data.</text>
</comment>
<keyword evidence="2" id="KW-1133">Transmembrane helix</keyword>
<evidence type="ECO:0000256" key="1">
    <source>
        <dbReference type="SAM" id="Coils"/>
    </source>
</evidence>
<protein>
    <submittedName>
        <fullName evidence="3">Uncharacterized protein</fullName>
    </submittedName>
</protein>